<sequence length="1560" mass="177571">MRPLRDTAHVGGDNAIQRQRKKTAKCMLIGRANDTIFDDLVSDTSIILGLAIRSLQTVQELWNEWEIHCLILASFSLQVFLFFAAGMRRHSVSRVLNFLIWLAYLSADSVAIFVLGHLAVHASGSHHLLIFWAPFLLLHLGGQDTITAFSTHDNELWRRHLLGLVTQASVAGYVISVSSWQDRLLLAATVLMFLSGFFKYIGRTLCLYMSRPESFRGSMVLTLDKYVNGIYNAPYIVGRYSFEEILKQRVDDMMLNEVRLPPFGGSGILLDSPLNDMATIEGAHIIPDLLNKLQSSSNRSGAYVYVSKRLVRSYEVIYTKASLHFAWSKTFKAAMSEDYNQKTLAKIVFHILSFLLVFPLISALVTLKLFMDAEKAQLYTQTDVTISYILLIGATILEMASLFLSILSYFASEEAISCPPVACLASYIHPAGGHRKHWSKMLSQYNILDWCIRQNYTCMQSCMASIVPLRIDETYSRIAVSKDLEELVLGKLIDLGMGDKKCWNFASFRGQIALERWTAMCTIIDSADLPTSVMIWHIATELCYLEYDRRYHYDQTNKMKVSREVSNYIMYLVFKCDVMLTSSSKLLHSNTRKEIKEAGSCPSTILVRNRERHQQAATTVHVDIPSSSSNNEPITQVQLLKNNIKALTCPVLPRACTMVDEVSAHTSAGKTVVALYAIAMSLRNQQRVIYTSPIKALSNQKYREFKEEFSDVGLMTGDVTIEPNASCLVMTTEIWRSMQYKGSEVMREVAWVIFDEVHYMRDRERGVVWEESIVMAPKNSRFVFLSATVPNAKEFADWVAKVHKQPCHIVYTDYRPTPLQHYVFPAGGDGLYLVVDENGKFREDSFQKSLNVLAPATGSDKKRENGKRQKGLVSAGKTNEESDIFKMVKMIIQRQYDPVILFSFSKRECEFLAMQMAKMDLNGDDEKVNIETIFWSAMDLLSDDDKKLPQVSNMLPLLKRGIGVHHSGLLPILKEVIEILFQEGLIKCLFATETFSIGLNMPAKTVVFTNVRKFDGDRFRWLSSGEYIQMSGRAGRRGIDQRGICILMVDEKMEPSTAKMMLKGGADSLNSAFHLSYNMLLNQLRSEDGDPEKLLRHSFYQFQADRALPDLEKQVRELEIERSSMVIEDEESVKDYYDLLQQYRTLKKDVRDIVLSPKYVLPFLQSGRLVRVQYSTDESTFSIDENVSWGIIINFEKVKTNAEERRPEDCDYTVDVLTRCSVIKDISGKKTMKVIPLKSRGEPVVISLPLSQIDGLSSVRMYIPKDLLPVEARENTLRKVDEVLSRFAKDGVPLLDPEEDMEVKSSSYRKAARRIEALESLFEKHDIRNAPHIQQKLKLLHAKQEIKAKIKSIKKTMRASTALAFKDELKARKRVLRRLGYITSEDVVEIKGKVACEISSADELTLTELMFSGTLKDATVEQMVALLSCFVWQEKLQDAPKPREELDLLFYQLQETARRVANLQLECKIQIDVESFVNSFRPDVMEAVYSWARGSKFHQIMEMTQVFEGSLIRAIRRLEEVLQQLILASQSIGETQLEAKLEEAVSKIKRDIVFAASLYL</sequence>
<keyword evidence="2" id="KW-0547">Nucleotide-binding</keyword>
<evidence type="ECO:0000256" key="2">
    <source>
        <dbReference type="ARBA" id="ARBA00022741"/>
    </source>
</evidence>
<accession>R7WF96</accession>
<dbReference type="InterPro" id="IPR050699">
    <property type="entry name" value="RNA-DNA_Helicase"/>
</dbReference>
<protein>
    <submittedName>
        <fullName evidence="8">Superkiller viralicidic activity 2-like protein 2</fullName>
    </submittedName>
</protein>
<evidence type="ECO:0000256" key="6">
    <source>
        <dbReference type="ARBA" id="ARBA00023242"/>
    </source>
</evidence>
<dbReference type="Gene3D" id="1.10.3380.30">
    <property type="match status" value="1"/>
</dbReference>
<dbReference type="GO" id="GO:0004386">
    <property type="term" value="F:helicase activity"/>
    <property type="evidence" value="ECO:0007669"/>
    <property type="project" value="UniProtKB-KW"/>
</dbReference>
<keyword evidence="4" id="KW-0347">Helicase</keyword>
<dbReference type="InterPro" id="IPR011545">
    <property type="entry name" value="DEAD/DEAH_box_helicase_dom"/>
</dbReference>
<keyword evidence="5" id="KW-0067">ATP-binding</keyword>
<dbReference type="GO" id="GO:0005524">
    <property type="term" value="F:ATP binding"/>
    <property type="evidence" value="ECO:0007669"/>
    <property type="project" value="UniProtKB-KW"/>
</dbReference>
<dbReference type="InterPro" id="IPR027417">
    <property type="entry name" value="P-loop_NTPase"/>
</dbReference>
<dbReference type="InterPro" id="IPR001650">
    <property type="entry name" value="Helicase_C-like"/>
</dbReference>
<dbReference type="FunFam" id="2.40.30.300:FF:000003">
    <property type="entry name" value="DEAD-box family ATP dependent helicase"/>
    <property type="match status" value="1"/>
</dbReference>
<evidence type="ECO:0000313" key="8">
    <source>
        <dbReference type="EnsemblPlants" id="EMT19710"/>
    </source>
</evidence>
<name>R7WF96_AEGTA</name>
<dbReference type="GO" id="GO:0016787">
    <property type="term" value="F:hydrolase activity"/>
    <property type="evidence" value="ECO:0007669"/>
    <property type="project" value="UniProtKB-KW"/>
</dbReference>
<evidence type="ECO:0000256" key="5">
    <source>
        <dbReference type="ARBA" id="ARBA00022840"/>
    </source>
</evidence>
<dbReference type="SMART" id="SM01142">
    <property type="entry name" value="DSHCT"/>
    <property type="match status" value="1"/>
</dbReference>
<comment type="subcellular location">
    <subcellularLocation>
        <location evidence="1">Nucleus</location>
    </subcellularLocation>
</comment>
<dbReference type="Pfam" id="PF08148">
    <property type="entry name" value="DSHCT"/>
    <property type="match status" value="1"/>
</dbReference>
<dbReference type="GO" id="GO:0005634">
    <property type="term" value="C:nucleus"/>
    <property type="evidence" value="ECO:0007669"/>
    <property type="project" value="UniProtKB-SubCell"/>
</dbReference>
<dbReference type="GO" id="GO:0003676">
    <property type="term" value="F:nucleic acid binding"/>
    <property type="evidence" value="ECO:0007669"/>
    <property type="project" value="InterPro"/>
</dbReference>
<dbReference type="Gene3D" id="2.40.30.300">
    <property type="match status" value="1"/>
</dbReference>
<dbReference type="Pfam" id="PF00271">
    <property type="entry name" value="Helicase_C"/>
    <property type="match status" value="1"/>
</dbReference>
<organism evidence="8">
    <name type="scientific">Aegilops tauschii</name>
    <name type="common">Tausch's goatgrass</name>
    <name type="synonym">Aegilops squarrosa</name>
    <dbReference type="NCBI Taxonomy" id="37682"/>
    <lineage>
        <taxon>Eukaryota</taxon>
        <taxon>Viridiplantae</taxon>
        <taxon>Streptophyta</taxon>
        <taxon>Embryophyta</taxon>
        <taxon>Tracheophyta</taxon>
        <taxon>Spermatophyta</taxon>
        <taxon>Magnoliopsida</taxon>
        <taxon>Liliopsida</taxon>
        <taxon>Poales</taxon>
        <taxon>Poaceae</taxon>
        <taxon>BOP clade</taxon>
        <taxon>Pooideae</taxon>
        <taxon>Triticodae</taxon>
        <taxon>Triticeae</taxon>
        <taxon>Triticinae</taxon>
        <taxon>Aegilops</taxon>
    </lineage>
</organism>
<dbReference type="Pfam" id="PF00270">
    <property type="entry name" value="DEAD"/>
    <property type="match status" value="1"/>
</dbReference>
<dbReference type="FunFam" id="3.40.50.300:FF:000141">
    <property type="entry name" value="ATP-dependent RNA helicase DOB1"/>
    <property type="match status" value="1"/>
</dbReference>
<evidence type="ECO:0000256" key="1">
    <source>
        <dbReference type="ARBA" id="ARBA00004123"/>
    </source>
</evidence>
<dbReference type="PANTHER" id="PTHR12131">
    <property type="entry name" value="ATP-DEPENDENT RNA AND DNA HELICASE"/>
    <property type="match status" value="1"/>
</dbReference>
<dbReference type="PROSITE" id="PS51194">
    <property type="entry name" value="HELICASE_CTER"/>
    <property type="match status" value="1"/>
</dbReference>
<dbReference type="PANTHER" id="PTHR12131:SF25">
    <property type="entry name" value="DEXH-BOX ATP-DEPENDENT RNA HELICASE DEXH9"/>
    <property type="match status" value="1"/>
</dbReference>
<dbReference type="InterPro" id="IPR025315">
    <property type="entry name" value="DUF4220"/>
</dbReference>
<keyword evidence="3" id="KW-0378">Hydrolase</keyword>
<dbReference type="PROSITE" id="PS51192">
    <property type="entry name" value="HELICASE_ATP_BIND_1"/>
    <property type="match status" value="1"/>
</dbReference>
<dbReference type="CDD" id="cd18795">
    <property type="entry name" value="SF2_C_Ski2"/>
    <property type="match status" value="1"/>
</dbReference>
<dbReference type="InterPro" id="IPR012961">
    <property type="entry name" value="Ski2/MTR4_C"/>
</dbReference>
<evidence type="ECO:0000256" key="3">
    <source>
        <dbReference type="ARBA" id="ARBA00022801"/>
    </source>
</evidence>
<evidence type="ECO:0000256" key="4">
    <source>
        <dbReference type="ARBA" id="ARBA00022806"/>
    </source>
</evidence>
<dbReference type="EnsemblPlants" id="EMT19710">
    <property type="protein sequence ID" value="EMT19710"/>
    <property type="gene ID" value="F775_21181"/>
</dbReference>
<reference evidence="8" key="1">
    <citation type="submission" date="2015-06" db="UniProtKB">
        <authorList>
            <consortium name="EnsemblPlants"/>
        </authorList>
    </citation>
    <scope>IDENTIFICATION</scope>
</reference>
<evidence type="ECO:0000256" key="7">
    <source>
        <dbReference type="ARBA" id="ARBA00061045"/>
    </source>
</evidence>
<comment type="similarity">
    <text evidence="7">Belongs to the DExH box helicase family. SKI2 subfamily.</text>
</comment>
<dbReference type="SMART" id="SM00487">
    <property type="entry name" value="DEXDc"/>
    <property type="match status" value="1"/>
</dbReference>
<dbReference type="SUPFAM" id="SSF52540">
    <property type="entry name" value="P-loop containing nucleoside triphosphate hydrolases"/>
    <property type="match status" value="1"/>
</dbReference>
<proteinExistence type="inferred from homology"/>
<dbReference type="FunFam" id="1.10.3380.30:FF:000009">
    <property type="entry name" value="DExH-box ATP-dependent RNA helicase DExH9"/>
    <property type="match status" value="1"/>
</dbReference>
<dbReference type="InterPro" id="IPR048392">
    <property type="entry name" value="MTR4-like_stalk"/>
</dbReference>
<dbReference type="Pfam" id="PF13234">
    <property type="entry name" value="MTR4_beta-barrel"/>
    <property type="match status" value="1"/>
</dbReference>
<dbReference type="InterPro" id="IPR025696">
    <property type="entry name" value="Beta-barrel_MTR4"/>
</dbReference>
<dbReference type="InterPro" id="IPR014001">
    <property type="entry name" value="Helicase_ATP-bd"/>
</dbReference>
<dbReference type="Gene3D" id="3.40.50.300">
    <property type="entry name" value="P-loop containing nucleotide triphosphate hydrolases"/>
    <property type="match status" value="2"/>
</dbReference>
<dbReference type="FunFam" id="3.40.50.300:FF:000083">
    <property type="entry name" value="ATP-dependent RNA helicase DOB1"/>
    <property type="match status" value="1"/>
</dbReference>
<dbReference type="SMART" id="SM00490">
    <property type="entry name" value="HELICc"/>
    <property type="match status" value="1"/>
</dbReference>
<dbReference type="GO" id="GO:0000460">
    <property type="term" value="P:maturation of 5.8S rRNA"/>
    <property type="evidence" value="ECO:0007669"/>
    <property type="project" value="TreeGrafter"/>
</dbReference>
<dbReference type="Pfam" id="PF13968">
    <property type="entry name" value="DUF4220"/>
    <property type="match status" value="1"/>
</dbReference>
<dbReference type="Pfam" id="PF21408">
    <property type="entry name" value="MTR4-like_stalk"/>
    <property type="match status" value="1"/>
</dbReference>
<keyword evidence="6" id="KW-0539">Nucleus</keyword>